<dbReference type="EMBL" id="MU250552">
    <property type="protein sequence ID" value="KAG7442335.1"/>
    <property type="molecule type" value="Genomic_DNA"/>
</dbReference>
<name>A0A9P7VL37_9AGAR</name>
<reference evidence="1" key="1">
    <citation type="submission" date="2020-11" db="EMBL/GenBank/DDBJ databases">
        <title>Adaptations for nitrogen fixation in a non-lichenized fungal sporocarp promotes dispersal by wood-feeding termites.</title>
        <authorList>
            <consortium name="DOE Joint Genome Institute"/>
            <person name="Koch R.A."/>
            <person name="Yoon G."/>
            <person name="Arayal U."/>
            <person name="Lail K."/>
            <person name="Amirebrahimi M."/>
            <person name="Labutti K."/>
            <person name="Lipzen A."/>
            <person name="Riley R."/>
            <person name="Barry K."/>
            <person name="Henrissat B."/>
            <person name="Grigoriev I.V."/>
            <person name="Herr J.R."/>
            <person name="Aime M.C."/>
        </authorList>
    </citation>
    <scope>NUCLEOTIDE SEQUENCE</scope>
    <source>
        <strain evidence="1">MCA 3950</strain>
    </source>
</reference>
<dbReference type="AlphaFoldDB" id="A0A9P7VL37"/>
<sequence length="259" mass="29469">MSTLKKLVLTKTTSLVRVLAFLHATRTAIGNIWNRRIKDSAKEGDDGWFGGRMETLTLEYQGQTPAHRPTEYLTERLFFRCLYYVFRTFEGFKFQIPGLAVARKFYAAFVTGVMISTGTSHAFHALLEVSNIRPLQFDFMELSTNYRQQYTCQDLYALLNTGSLDDTPDQLDFLTIKPHGSSNNPTDPFLLPLLRALAQYGYTKNLFLLDINWSHFADRHLWHASVTAFPNITYLDLANASLSADELCSLILSFPLQAS</sequence>
<comment type="caution">
    <text evidence="1">The sequence shown here is derived from an EMBL/GenBank/DDBJ whole genome shotgun (WGS) entry which is preliminary data.</text>
</comment>
<dbReference type="GeneID" id="66099956"/>
<gene>
    <name evidence="1" type="ORF">BT62DRAFT_1010609</name>
</gene>
<proteinExistence type="predicted"/>
<organism evidence="1 2">
    <name type="scientific">Guyanagaster necrorhizus</name>
    <dbReference type="NCBI Taxonomy" id="856835"/>
    <lineage>
        <taxon>Eukaryota</taxon>
        <taxon>Fungi</taxon>
        <taxon>Dikarya</taxon>
        <taxon>Basidiomycota</taxon>
        <taxon>Agaricomycotina</taxon>
        <taxon>Agaricomycetes</taxon>
        <taxon>Agaricomycetidae</taxon>
        <taxon>Agaricales</taxon>
        <taxon>Marasmiineae</taxon>
        <taxon>Physalacriaceae</taxon>
        <taxon>Guyanagaster</taxon>
    </lineage>
</organism>
<evidence type="ECO:0000313" key="2">
    <source>
        <dbReference type="Proteomes" id="UP000812287"/>
    </source>
</evidence>
<protein>
    <submittedName>
        <fullName evidence="1">Uncharacterized protein</fullName>
    </submittedName>
</protein>
<keyword evidence="2" id="KW-1185">Reference proteome</keyword>
<accession>A0A9P7VL37</accession>
<evidence type="ECO:0000313" key="1">
    <source>
        <dbReference type="EMBL" id="KAG7442335.1"/>
    </source>
</evidence>
<dbReference type="Proteomes" id="UP000812287">
    <property type="component" value="Unassembled WGS sequence"/>
</dbReference>
<dbReference type="RefSeq" id="XP_043035835.1">
    <property type="nucleotide sequence ID" value="XM_043177669.1"/>
</dbReference>